<name>A0A449BEI5_HAPAX</name>
<dbReference type="OrthoDB" id="9779233at2"/>
<dbReference type="EMBL" id="LR215048">
    <property type="protein sequence ID" value="VEU80846.1"/>
    <property type="molecule type" value="Genomic_DNA"/>
</dbReference>
<keyword evidence="3" id="KW-1185">Reference proteome</keyword>
<evidence type="ECO:0000313" key="3">
    <source>
        <dbReference type="Proteomes" id="UP000289841"/>
    </source>
</evidence>
<protein>
    <submittedName>
        <fullName evidence="2">Predicted membrane protein</fullName>
    </submittedName>
</protein>
<keyword evidence="1" id="KW-0472">Membrane</keyword>
<dbReference type="Proteomes" id="UP000289841">
    <property type="component" value="Chromosome"/>
</dbReference>
<dbReference type="KEGG" id="aaxa:NCTC10138_01233"/>
<feature type="transmembrane region" description="Helical" evidence="1">
    <location>
        <begin position="75"/>
        <end position="101"/>
    </location>
</feature>
<accession>A0A449BEI5</accession>
<evidence type="ECO:0000313" key="2">
    <source>
        <dbReference type="EMBL" id="VEU80846.1"/>
    </source>
</evidence>
<dbReference type="Gene3D" id="1.20.120.1630">
    <property type="match status" value="1"/>
</dbReference>
<dbReference type="InterPro" id="IPR010721">
    <property type="entry name" value="UstE-like"/>
</dbReference>
<keyword evidence="1" id="KW-0812">Transmembrane</keyword>
<organism evidence="2 3">
    <name type="scientific">Haploplasma axanthum</name>
    <name type="common">Acholeplasma axanthum</name>
    <dbReference type="NCBI Taxonomy" id="29552"/>
    <lineage>
        <taxon>Bacteria</taxon>
        <taxon>Bacillati</taxon>
        <taxon>Mycoplasmatota</taxon>
        <taxon>Mollicutes</taxon>
        <taxon>Acholeplasmatales</taxon>
        <taxon>Acholeplasmataceae</taxon>
        <taxon>Haploplasma</taxon>
    </lineage>
</organism>
<reference evidence="2 3" key="1">
    <citation type="submission" date="2019-01" db="EMBL/GenBank/DDBJ databases">
        <authorList>
            <consortium name="Pathogen Informatics"/>
        </authorList>
    </citation>
    <scope>NUCLEOTIDE SEQUENCE [LARGE SCALE GENOMIC DNA]</scope>
    <source>
        <strain evidence="2 3">NCTC10138</strain>
    </source>
</reference>
<sequence>MKKNLITMITVIITLSLAVLGFVLGGFEFSKLQLETLLILAAICAFSVLFCFIVGELTMNNSQVDKLWSILPIAYAWVMAIKGGMDLRIVIMAVLITLWGIRLTYNFAKKGAYSIKFWSGEEDYRWVVLKNNPKLNKRWKWGLFNFFFISLYQNALILAITLPLLAVMESTVALNVFDILVAVLLFGFIVLESVADRQQMAFQTKKYELLKKEKDLSKLPSPYNKGFNTQGLWGRSRHPNYFSEQSIWVVLYLFTISAGVTTHFLFNWTLVGSMLLILLFIGSSKFSESITLKKYPEYENYINKVSKYVPLRKYKD</sequence>
<evidence type="ECO:0000256" key="1">
    <source>
        <dbReference type="SAM" id="Phobius"/>
    </source>
</evidence>
<dbReference type="Pfam" id="PF06966">
    <property type="entry name" value="DUF1295"/>
    <property type="match status" value="1"/>
</dbReference>
<dbReference type="AlphaFoldDB" id="A0A449BEI5"/>
<dbReference type="PANTHER" id="PTHR32251">
    <property type="entry name" value="3-OXO-5-ALPHA-STEROID 4-DEHYDROGENASE"/>
    <property type="match status" value="1"/>
</dbReference>
<dbReference type="RefSeq" id="WP_026391102.1">
    <property type="nucleotide sequence ID" value="NZ_LR215048.1"/>
</dbReference>
<dbReference type="GO" id="GO:0016020">
    <property type="term" value="C:membrane"/>
    <property type="evidence" value="ECO:0007669"/>
    <property type="project" value="TreeGrafter"/>
</dbReference>
<dbReference type="PANTHER" id="PTHR32251:SF23">
    <property type="entry name" value="3-OXO-5-ALPHA-STEROID 4-DEHYDROGENASE (DUF1295)"/>
    <property type="match status" value="1"/>
</dbReference>
<keyword evidence="1" id="KW-1133">Transmembrane helix</keyword>
<gene>
    <name evidence="2" type="ORF">NCTC10138_01233</name>
</gene>
<feature type="transmembrane region" description="Helical" evidence="1">
    <location>
        <begin position="37"/>
        <end position="55"/>
    </location>
</feature>
<feature type="transmembrane region" description="Helical" evidence="1">
    <location>
        <begin position="143"/>
        <end position="166"/>
    </location>
</feature>
<feature type="transmembrane region" description="Helical" evidence="1">
    <location>
        <begin position="6"/>
        <end position="25"/>
    </location>
</feature>
<proteinExistence type="predicted"/>
<feature type="transmembrane region" description="Helical" evidence="1">
    <location>
        <begin position="172"/>
        <end position="191"/>
    </location>
</feature>